<dbReference type="Gene3D" id="3.90.550.10">
    <property type="entry name" value="Spore Coat Polysaccharide Biosynthesis Protein SpsA, Chain A"/>
    <property type="match status" value="1"/>
</dbReference>
<comment type="subcellular location">
    <subcellularLocation>
        <location evidence="1">Membrane</location>
        <topology evidence="1">Single-pass membrane protein</topology>
    </subcellularLocation>
</comment>
<dbReference type="InterPro" id="IPR029044">
    <property type="entry name" value="Nucleotide-diphossugar_trans"/>
</dbReference>
<dbReference type="GO" id="GO:0005737">
    <property type="term" value="C:cytoplasm"/>
    <property type="evidence" value="ECO:0007669"/>
    <property type="project" value="TreeGrafter"/>
</dbReference>
<evidence type="ECO:0000256" key="2">
    <source>
        <dbReference type="ARBA" id="ARBA00022692"/>
    </source>
</evidence>
<dbReference type="Proteomes" id="UP000323560">
    <property type="component" value="Chromosome"/>
</dbReference>
<dbReference type="Pfam" id="PF13704">
    <property type="entry name" value="Glyco_tranf_2_4"/>
    <property type="match status" value="1"/>
</dbReference>
<evidence type="ECO:0000256" key="3">
    <source>
        <dbReference type="ARBA" id="ARBA00022989"/>
    </source>
</evidence>
<keyword evidence="3" id="KW-0472">Membrane</keyword>
<dbReference type="AlphaFoldDB" id="A0AAP9JIU6"/>
<dbReference type="KEGG" id="gti:FXF46_14250"/>
<name>A0AAP9JIU6_GLUTH</name>
<evidence type="ECO:0000313" key="5">
    <source>
        <dbReference type="Proteomes" id="UP000323560"/>
    </source>
</evidence>
<dbReference type="SUPFAM" id="SSF53448">
    <property type="entry name" value="Nucleotide-diphospho-sugar transferases"/>
    <property type="match status" value="1"/>
</dbReference>
<organism evidence="4 5">
    <name type="scientific">Gluconobacter thailandicus</name>
    <dbReference type="NCBI Taxonomy" id="257438"/>
    <lineage>
        <taxon>Bacteria</taxon>
        <taxon>Pseudomonadati</taxon>
        <taxon>Pseudomonadota</taxon>
        <taxon>Alphaproteobacteria</taxon>
        <taxon>Acetobacterales</taxon>
        <taxon>Acetobacteraceae</taxon>
        <taxon>Gluconobacter</taxon>
    </lineage>
</organism>
<keyword evidence="2" id="KW-0812">Transmembrane</keyword>
<sequence>MGVNVRIAIVLIVKNEVSEILSWLAWHFSLGCTTVFAFDDSSTDGTLEVLQAAAKHYDVQVSSLAESDDFFVVRQQACYEQVLRSEADNYDWIGFLDADEYVYLENCDTLAELLGQRTDADAVGFNWCNYGSSGHLRPPPRPSPFSYFYHSPADCIDSRHIKSFVRPKAVENRFIDVHRFAVSDDRYTLPDGEKIVWHNSGGVVDNDCTWREGRILHFKLRSLSHFVKRVLTNEHNASMGVSDFVALDEGLVYESLYYRNKEKFLEVYSTLKEDLCAGAFRDFSKKDFRIQYEFLESDRPNSRVDVSKNLSDHARDVHYRMGWTSPSGGTDHSLKGFSVSRIKTHWDTYLCIDVRTGEICHAASRHIDGNQFCDLVLISASLGTNVAGVLISPDRTIKISVGEDDVFRSAIPVRLTSKRNKNSFSVRPWDKTTCFCAESCDEKTQVGEIADNRVRASAWEIFTVEPAEIPASSVTPEFTQAAQEIRELAERRYLSPVALSKILAHTPDTLTTIVGPVGFSLLNDRERHTAVKALHNNAKTLVFAEK</sequence>
<reference evidence="4 5" key="1">
    <citation type="submission" date="2019-08" db="EMBL/GenBank/DDBJ databases">
        <title>Gluconobacter frateurii HD924 genome.</title>
        <authorList>
            <person name="Liu Y."/>
            <person name="Zhang P."/>
        </authorList>
    </citation>
    <scope>NUCLEOTIDE SEQUENCE [LARGE SCALE GENOMIC DNA]</scope>
    <source>
        <strain evidence="4 5">HD924</strain>
    </source>
</reference>
<dbReference type="PANTHER" id="PTHR21461">
    <property type="entry name" value="GLYCOSYLTRANSFERASE FAMILY 92 PROTEIN"/>
    <property type="match status" value="1"/>
</dbReference>
<dbReference type="GO" id="GO:0016757">
    <property type="term" value="F:glycosyltransferase activity"/>
    <property type="evidence" value="ECO:0007669"/>
    <property type="project" value="TreeGrafter"/>
</dbReference>
<dbReference type="GO" id="GO:0016020">
    <property type="term" value="C:membrane"/>
    <property type="evidence" value="ECO:0007669"/>
    <property type="project" value="UniProtKB-SubCell"/>
</dbReference>
<evidence type="ECO:0000313" key="4">
    <source>
        <dbReference type="EMBL" id="QEH97280.1"/>
    </source>
</evidence>
<dbReference type="PROSITE" id="PS51257">
    <property type="entry name" value="PROKAR_LIPOPROTEIN"/>
    <property type="match status" value="1"/>
</dbReference>
<accession>A0AAP9JIU6</accession>
<evidence type="ECO:0000256" key="1">
    <source>
        <dbReference type="ARBA" id="ARBA00004167"/>
    </source>
</evidence>
<dbReference type="CDD" id="cd00761">
    <property type="entry name" value="Glyco_tranf_GTA_type"/>
    <property type="match status" value="1"/>
</dbReference>
<protein>
    <submittedName>
        <fullName evidence="4">Glycosyltransferase family 2 protein</fullName>
    </submittedName>
</protein>
<dbReference type="EMBL" id="CP043043">
    <property type="protein sequence ID" value="QEH97280.1"/>
    <property type="molecule type" value="Genomic_DNA"/>
</dbReference>
<keyword evidence="3" id="KW-1133">Transmembrane helix</keyword>
<gene>
    <name evidence="4" type="ORF">FXF46_14250</name>
</gene>
<proteinExistence type="predicted"/>
<dbReference type="PANTHER" id="PTHR21461:SF69">
    <property type="entry name" value="GLYCOSYLTRANSFERASE FAMILY 92 PROTEIN"/>
    <property type="match status" value="1"/>
</dbReference>